<dbReference type="EMBL" id="BARS01002574">
    <property type="protein sequence ID" value="GAF69532.1"/>
    <property type="molecule type" value="Genomic_DNA"/>
</dbReference>
<evidence type="ECO:0000313" key="1">
    <source>
        <dbReference type="EMBL" id="GAF69532.1"/>
    </source>
</evidence>
<organism evidence="1">
    <name type="scientific">marine sediment metagenome</name>
    <dbReference type="NCBI Taxonomy" id="412755"/>
    <lineage>
        <taxon>unclassified sequences</taxon>
        <taxon>metagenomes</taxon>
        <taxon>ecological metagenomes</taxon>
    </lineage>
</organism>
<gene>
    <name evidence="1" type="ORF">S01H1_04924</name>
</gene>
<sequence>MTAKERPLQGLMTWRNKVRNRSGEPGPDWSELVAEALKNLNDAIALSRSPLARLNVIEKYSAQKSPGRTLRRGLGLQDLLRFVGHCGAQKPSPGPVVDQGRRLGEPLGILWGGKTPSASGAFTR</sequence>
<name>X0S0R9_9ZZZZ</name>
<comment type="caution">
    <text evidence="1">The sequence shown here is derived from an EMBL/GenBank/DDBJ whole genome shotgun (WGS) entry which is preliminary data.</text>
</comment>
<proteinExistence type="predicted"/>
<reference evidence="1" key="1">
    <citation type="journal article" date="2014" name="Front. Microbiol.">
        <title>High frequency of phylogenetically diverse reductive dehalogenase-homologous genes in deep subseafloor sedimentary metagenomes.</title>
        <authorList>
            <person name="Kawai M."/>
            <person name="Futagami T."/>
            <person name="Toyoda A."/>
            <person name="Takaki Y."/>
            <person name="Nishi S."/>
            <person name="Hori S."/>
            <person name="Arai W."/>
            <person name="Tsubouchi T."/>
            <person name="Morono Y."/>
            <person name="Uchiyama I."/>
            <person name="Ito T."/>
            <person name="Fujiyama A."/>
            <person name="Inagaki F."/>
            <person name="Takami H."/>
        </authorList>
    </citation>
    <scope>NUCLEOTIDE SEQUENCE</scope>
    <source>
        <strain evidence="1">Expedition CK06-06</strain>
    </source>
</reference>
<dbReference type="AlphaFoldDB" id="X0S0R9"/>
<accession>X0S0R9</accession>
<protein>
    <submittedName>
        <fullName evidence="1">Uncharacterized protein</fullName>
    </submittedName>
</protein>